<dbReference type="Pfam" id="PF04339">
    <property type="entry name" value="FemAB_like"/>
    <property type="match status" value="1"/>
</dbReference>
<dbReference type="SUPFAM" id="SSF55729">
    <property type="entry name" value="Acyl-CoA N-acyltransferases (Nat)"/>
    <property type="match status" value="1"/>
</dbReference>
<dbReference type="InterPro" id="IPR016181">
    <property type="entry name" value="Acyl_CoA_acyltransferase"/>
</dbReference>
<dbReference type="AlphaFoldDB" id="A0A1G7C355"/>
<dbReference type="PANTHER" id="PTHR47017:SF1">
    <property type="entry name" value="ACYL-COA"/>
    <property type="match status" value="1"/>
</dbReference>
<keyword evidence="2" id="KW-1185">Reference proteome</keyword>
<accession>A0A1G7C355</accession>
<gene>
    <name evidence="1" type="ORF">SAMN04488071_2637</name>
</gene>
<reference evidence="1 2" key="1">
    <citation type="submission" date="2016-10" db="EMBL/GenBank/DDBJ databases">
        <authorList>
            <person name="de Groot N.N."/>
        </authorList>
    </citation>
    <scope>NUCLEOTIDE SEQUENCE [LARGE SCALE GENOMIC DNA]</scope>
    <source>
        <strain evidence="1 2">CGMCC 1.9109</strain>
    </source>
</reference>
<organism evidence="1 2">
    <name type="scientific">Kordiimonas lacus</name>
    <dbReference type="NCBI Taxonomy" id="637679"/>
    <lineage>
        <taxon>Bacteria</taxon>
        <taxon>Pseudomonadati</taxon>
        <taxon>Pseudomonadota</taxon>
        <taxon>Alphaproteobacteria</taxon>
        <taxon>Kordiimonadales</taxon>
        <taxon>Kordiimonadaceae</taxon>
        <taxon>Kordiimonas</taxon>
    </lineage>
</organism>
<sequence length="382" mass="43260">MPDGAQIQASFANAITEIGRDAWDACAGSSNPFLSYDFLEALEESGCATLGTGWQPYHARISFEGMDAPLAVMPLYMKSHSYGEYVFDHAWAQAYERAGGHYYPKLQSSIPFVPATGPRLLSRADEMGQLALLEAGRGLTDQLGLSSIHLTFLPEKEATLAGANGYLIRNDQQFHWRNRDFRDFEDFLEALSSRKRKQIRKERKTVAEAGIQIDCLTGSDITEAHWDHFFTCYVDTGMRKWGQPYLNREFFSQIGERMADRILLVHCSFEGRPVASALNFIGHDTLYGRHWGCVEDHACLHFEACYYRAIDFAITHGLKFVEAGAQGPHKLARGYEPVKTYSAHYLRDPGFHDAVDRYLRGERQAVEGDIAYFTDHSPFRKK</sequence>
<dbReference type="Gene3D" id="3.40.630.30">
    <property type="match status" value="1"/>
</dbReference>
<dbReference type="RefSeq" id="WP_068307018.1">
    <property type="nucleotide sequence ID" value="NZ_FNAK01000006.1"/>
</dbReference>
<dbReference type="EMBL" id="FNAK01000006">
    <property type="protein sequence ID" value="SDE33748.1"/>
    <property type="molecule type" value="Genomic_DNA"/>
</dbReference>
<dbReference type="OrthoDB" id="9776898at2"/>
<dbReference type="Proteomes" id="UP000183685">
    <property type="component" value="Unassembled WGS sequence"/>
</dbReference>
<dbReference type="InterPro" id="IPR007434">
    <property type="entry name" value="FemAB-like"/>
</dbReference>
<proteinExistence type="predicted"/>
<evidence type="ECO:0000313" key="1">
    <source>
        <dbReference type="EMBL" id="SDE33748.1"/>
    </source>
</evidence>
<dbReference type="PANTHER" id="PTHR47017">
    <property type="entry name" value="ACYL-COA"/>
    <property type="match status" value="1"/>
</dbReference>
<dbReference type="STRING" id="637679.GCA_001550055_03285"/>
<protein>
    <recommendedName>
        <fullName evidence="3">GNAT family N-acetyltransferase</fullName>
    </recommendedName>
</protein>
<name>A0A1G7C355_9PROT</name>
<evidence type="ECO:0000313" key="2">
    <source>
        <dbReference type="Proteomes" id="UP000183685"/>
    </source>
</evidence>
<evidence type="ECO:0008006" key="3">
    <source>
        <dbReference type="Google" id="ProtNLM"/>
    </source>
</evidence>